<protein>
    <recommendedName>
        <fullName evidence="3">Polymerase/histidinol phosphatase N-terminal domain-containing protein</fullName>
    </recommendedName>
</protein>
<evidence type="ECO:0000256" key="2">
    <source>
        <dbReference type="ARBA" id="ARBA00022695"/>
    </source>
</evidence>
<dbReference type="InterPro" id="IPR043519">
    <property type="entry name" value="NT_sf"/>
</dbReference>
<dbReference type="EMBL" id="LVVT01000001">
    <property type="protein sequence ID" value="TQS84506.1"/>
    <property type="molecule type" value="Genomic_DNA"/>
</dbReference>
<dbReference type="Proteomes" id="UP000752814">
    <property type="component" value="Unassembled WGS sequence"/>
</dbReference>
<dbReference type="Pfam" id="PF14716">
    <property type="entry name" value="HHH_8"/>
    <property type="match status" value="1"/>
</dbReference>
<dbReference type="SMART" id="SM00481">
    <property type="entry name" value="POLIIIAc"/>
    <property type="match status" value="1"/>
</dbReference>
<reference evidence="4" key="1">
    <citation type="submission" date="2016-03" db="EMBL/GenBank/DDBJ databases">
        <authorList>
            <person name="Borrel G."/>
            <person name="Mccann A."/>
            <person name="O'Toole P.W."/>
        </authorList>
    </citation>
    <scope>NUCLEOTIDE SEQUENCE</scope>
    <source>
        <strain evidence="4">183</strain>
    </source>
</reference>
<keyword evidence="1" id="KW-0808">Transferase</keyword>
<dbReference type="GO" id="GO:0008270">
    <property type="term" value="F:zinc ion binding"/>
    <property type="evidence" value="ECO:0007669"/>
    <property type="project" value="TreeGrafter"/>
</dbReference>
<dbReference type="InterPro" id="IPR003141">
    <property type="entry name" value="Pol/His_phosphatase_N"/>
</dbReference>
<dbReference type="InterPro" id="IPR050243">
    <property type="entry name" value="PHP_phosphatase"/>
</dbReference>
<keyword evidence="2" id="KW-0548">Nucleotidyltransferase</keyword>
<evidence type="ECO:0000313" key="5">
    <source>
        <dbReference type="Proteomes" id="UP000752814"/>
    </source>
</evidence>
<proteinExistence type="predicted"/>
<dbReference type="SUPFAM" id="SSF89550">
    <property type="entry name" value="PHP domain-like"/>
    <property type="match status" value="1"/>
</dbReference>
<dbReference type="GO" id="GO:0005829">
    <property type="term" value="C:cytosol"/>
    <property type="evidence" value="ECO:0007669"/>
    <property type="project" value="TreeGrafter"/>
</dbReference>
<gene>
    <name evidence="4" type="ORF">A3207_00220</name>
</gene>
<sequence>MMNSENCAISDCFKDLAIAMEIQGEQWRSSSYLNASEEILNLNENLSKIYASGRVREIKGIGPSIESKIAEYFETGGIAALNDVRGILPDDMEVFRRLPLSLRETADVCIFADVHSAADLLLAVDEGVIRNIPALGTAVESKLRGFIAWLGEQSAELPYCVVNASAENVLKYVSEDAWTIKAEAAGVFRRKDEIATAFTILVSSSADRAVPLFAMCPEIQELTHANKQTATGKTVSGAAAMLKSMSPEQIPFEQLRITGPAEHITYLEKRAASLGLTLSPESMRDVHTEAEIYSCLGMDYIPPEFRSGGEPNISVRGDLRVRSISADGSMNLNEIVSQAEYMGYEYVCIVDRLCSRVTPDHIRERNESINQLDCSIDVLKGIEVDILNDGTLSAPDDLFDSSDLVVASINSHLDCSEDLMTSRISKALMDPRVDVWGHPLNRLIGIRDSLPLDYPHLFGLASENGVALEINTSPYRSDLDYSTICKVYEQDVIYSIGTDAILPHQLNRISLGKIAAEKSRLDNGRLLNTLTSSEIRDKAWRD</sequence>
<dbReference type="Gene3D" id="3.30.210.10">
    <property type="entry name" value="DNA polymerase, thumb domain"/>
    <property type="match status" value="1"/>
</dbReference>
<dbReference type="Gene3D" id="1.10.150.110">
    <property type="entry name" value="DNA polymerase beta, N-terminal domain-like"/>
    <property type="match status" value="1"/>
</dbReference>
<dbReference type="InterPro" id="IPR029398">
    <property type="entry name" value="PolB_thumb"/>
</dbReference>
<dbReference type="GO" id="GO:0042578">
    <property type="term" value="F:phosphoric ester hydrolase activity"/>
    <property type="evidence" value="ECO:0007669"/>
    <property type="project" value="TreeGrafter"/>
</dbReference>
<dbReference type="Pfam" id="PF14791">
    <property type="entry name" value="DNA_pol_B_thumb"/>
    <property type="match status" value="1"/>
</dbReference>
<dbReference type="PANTHER" id="PTHR36928">
    <property type="entry name" value="PHOSPHATASE YCDX-RELATED"/>
    <property type="match status" value="1"/>
</dbReference>
<comment type="caution">
    <text evidence="4">The sequence shown here is derived from an EMBL/GenBank/DDBJ whole genome shotgun (WGS) entry which is preliminary data.</text>
</comment>
<dbReference type="Gene3D" id="3.20.20.140">
    <property type="entry name" value="Metal-dependent hydrolases"/>
    <property type="match status" value="1"/>
</dbReference>
<dbReference type="InterPro" id="IPR016195">
    <property type="entry name" value="Pol/histidinol_Pase-like"/>
</dbReference>
<dbReference type="InterPro" id="IPR010996">
    <property type="entry name" value="HHH_MUS81"/>
</dbReference>
<dbReference type="SUPFAM" id="SSF47802">
    <property type="entry name" value="DNA polymerase beta, N-terminal domain-like"/>
    <property type="match status" value="1"/>
</dbReference>
<evidence type="ECO:0000313" key="4">
    <source>
        <dbReference type="EMBL" id="TQS84506.1"/>
    </source>
</evidence>
<feature type="domain" description="Polymerase/histidinol phosphatase N-terminal" evidence="3">
    <location>
        <begin position="317"/>
        <end position="388"/>
    </location>
</feature>
<accession>A0A8J8PF89</accession>
<organism evidence="4 5">
    <name type="scientific">Candidatus Methanomassiliicoccus intestinalis</name>
    <dbReference type="NCBI Taxonomy" id="1406512"/>
    <lineage>
        <taxon>Archaea</taxon>
        <taxon>Methanobacteriati</taxon>
        <taxon>Thermoplasmatota</taxon>
        <taxon>Thermoplasmata</taxon>
        <taxon>Methanomassiliicoccales</taxon>
        <taxon>Methanomassiliicoccaceae</taxon>
        <taxon>Methanomassiliicoccus</taxon>
    </lineage>
</organism>
<evidence type="ECO:0000259" key="3">
    <source>
        <dbReference type="SMART" id="SM00481"/>
    </source>
</evidence>
<dbReference type="AlphaFoldDB" id="A0A8J8PF89"/>
<dbReference type="PANTHER" id="PTHR36928:SF1">
    <property type="entry name" value="PHOSPHATASE YCDX-RELATED"/>
    <property type="match status" value="1"/>
</dbReference>
<evidence type="ECO:0000256" key="1">
    <source>
        <dbReference type="ARBA" id="ARBA00022679"/>
    </source>
</evidence>
<dbReference type="InterPro" id="IPR037160">
    <property type="entry name" value="DNA_Pol_thumb_sf"/>
</dbReference>
<dbReference type="InterPro" id="IPR027421">
    <property type="entry name" value="DNA_pol_lamdba_lyase_dom_sf"/>
</dbReference>
<dbReference type="GO" id="GO:0016779">
    <property type="term" value="F:nucleotidyltransferase activity"/>
    <property type="evidence" value="ECO:0007669"/>
    <property type="project" value="UniProtKB-KW"/>
</dbReference>
<dbReference type="RefSeq" id="WP_400204452.1">
    <property type="nucleotide sequence ID" value="NZ_CAYAYF010000032.1"/>
</dbReference>
<name>A0A8J8PF89_9ARCH</name>
<dbReference type="SUPFAM" id="SSF81301">
    <property type="entry name" value="Nucleotidyltransferase"/>
    <property type="match status" value="1"/>
</dbReference>